<dbReference type="Pfam" id="PF13639">
    <property type="entry name" value="zf-RING_2"/>
    <property type="match status" value="1"/>
</dbReference>
<dbReference type="SUPFAM" id="SSF57850">
    <property type="entry name" value="RING/U-box"/>
    <property type="match status" value="1"/>
</dbReference>
<dbReference type="PROSITE" id="PS50089">
    <property type="entry name" value="ZF_RING_2"/>
    <property type="match status" value="1"/>
</dbReference>
<dbReference type="InterPro" id="IPR001841">
    <property type="entry name" value="Znf_RING"/>
</dbReference>
<dbReference type="InterPro" id="IPR013083">
    <property type="entry name" value="Znf_RING/FYVE/PHD"/>
</dbReference>
<name>A0A8X6PVP6_NEPPI</name>
<gene>
    <name evidence="5" type="ORF">NPIL_106671</name>
</gene>
<evidence type="ECO:0000256" key="2">
    <source>
        <dbReference type="ARBA" id="ARBA00022833"/>
    </source>
</evidence>
<keyword evidence="1 3" id="KW-0479">Metal-binding</keyword>
<protein>
    <recommendedName>
        <fullName evidence="4">RING-type domain-containing protein</fullName>
    </recommendedName>
</protein>
<evidence type="ECO:0000313" key="5">
    <source>
        <dbReference type="EMBL" id="GFT83592.1"/>
    </source>
</evidence>
<keyword evidence="6" id="KW-1185">Reference proteome</keyword>
<dbReference type="Gene3D" id="3.30.40.10">
    <property type="entry name" value="Zinc/RING finger domain, C3HC4 (zinc finger)"/>
    <property type="match status" value="1"/>
</dbReference>
<evidence type="ECO:0000313" key="6">
    <source>
        <dbReference type="Proteomes" id="UP000887013"/>
    </source>
</evidence>
<sequence>MHWAEKMVCGHVFHLHCLLRHMNTNNTCPICGGGFRMNGARRDLPRKNGRMGSMAGKERSSEPVIQTHSPIFLDSFYCQRWARGLSQMEDIQGLGCTCLGTLLFRIKDIQGVCFTCLGTLFSPL</sequence>
<proteinExistence type="predicted"/>
<dbReference type="AlphaFoldDB" id="A0A8X6PVP6"/>
<accession>A0A8X6PVP6</accession>
<evidence type="ECO:0000259" key="4">
    <source>
        <dbReference type="PROSITE" id="PS50089"/>
    </source>
</evidence>
<dbReference type="Proteomes" id="UP000887013">
    <property type="component" value="Unassembled WGS sequence"/>
</dbReference>
<feature type="domain" description="RING-type" evidence="4">
    <location>
        <begin position="9"/>
        <end position="31"/>
    </location>
</feature>
<dbReference type="OrthoDB" id="8062037at2759"/>
<organism evidence="5 6">
    <name type="scientific">Nephila pilipes</name>
    <name type="common">Giant wood spider</name>
    <name type="synonym">Nephila maculata</name>
    <dbReference type="NCBI Taxonomy" id="299642"/>
    <lineage>
        <taxon>Eukaryota</taxon>
        <taxon>Metazoa</taxon>
        <taxon>Ecdysozoa</taxon>
        <taxon>Arthropoda</taxon>
        <taxon>Chelicerata</taxon>
        <taxon>Arachnida</taxon>
        <taxon>Araneae</taxon>
        <taxon>Araneomorphae</taxon>
        <taxon>Entelegynae</taxon>
        <taxon>Araneoidea</taxon>
        <taxon>Nephilidae</taxon>
        <taxon>Nephila</taxon>
    </lineage>
</organism>
<keyword evidence="1 3" id="KW-0863">Zinc-finger</keyword>
<dbReference type="GO" id="GO:0008270">
    <property type="term" value="F:zinc ion binding"/>
    <property type="evidence" value="ECO:0007669"/>
    <property type="project" value="UniProtKB-KW"/>
</dbReference>
<evidence type="ECO:0000256" key="1">
    <source>
        <dbReference type="ARBA" id="ARBA00022771"/>
    </source>
</evidence>
<keyword evidence="2" id="KW-0862">Zinc</keyword>
<dbReference type="EMBL" id="BMAW01119223">
    <property type="protein sequence ID" value="GFT83592.1"/>
    <property type="molecule type" value="Genomic_DNA"/>
</dbReference>
<reference evidence="5" key="1">
    <citation type="submission" date="2020-08" db="EMBL/GenBank/DDBJ databases">
        <title>Multicomponent nature underlies the extraordinary mechanical properties of spider dragline silk.</title>
        <authorList>
            <person name="Kono N."/>
            <person name="Nakamura H."/>
            <person name="Mori M."/>
            <person name="Yoshida Y."/>
            <person name="Ohtoshi R."/>
            <person name="Malay A.D."/>
            <person name="Moran D.A.P."/>
            <person name="Tomita M."/>
            <person name="Numata K."/>
            <person name="Arakawa K."/>
        </authorList>
    </citation>
    <scope>NUCLEOTIDE SEQUENCE</scope>
</reference>
<comment type="caution">
    <text evidence="5">The sequence shown here is derived from an EMBL/GenBank/DDBJ whole genome shotgun (WGS) entry which is preliminary data.</text>
</comment>
<evidence type="ECO:0000256" key="3">
    <source>
        <dbReference type="PROSITE-ProRule" id="PRU00175"/>
    </source>
</evidence>